<dbReference type="Proteomes" id="UP000503144">
    <property type="component" value="Chromosome"/>
</dbReference>
<evidence type="ECO:0000313" key="2">
    <source>
        <dbReference type="EMBL" id="QJB35210.1"/>
    </source>
</evidence>
<dbReference type="InterPro" id="IPR003781">
    <property type="entry name" value="CoA-bd"/>
</dbReference>
<dbReference type="RefSeq" id="WP_168810050.1">
    <property type="nucleotide sequence ID" value="NZ_CP051204.2"/>
</dbReference>
<protein>
    <submittedName>
        <fullName evidence="2">CoA-binding protein</fullName>
    </submittedName>
</protein>
<name>A0AAE6ZPG0_9BACT</name>
<dbReference type="Pfam" id="PF13380">
    <property type="entry name" value="CoA_binding_2"/>
    <property type="match status" value="1"/>
</dbReference>
<dbReference type="SUPFAM" id="SSF51735">
    <property type="entry name" value="NAD(P)-binding Rossmann-fold domains"/>
    <property type="match status" value="1"/>
</dbReference>
<sequence>METTNDKKLTVVLGASPNPERYSYLAVNRLTAHGHPVVAIGKRAAAIGEVPIITAHPPLENVDTVTLYMNPLLQKEYYDYILQLRPRRIIFNPGTENDELEELARQHNIKPQEACTLVLLSTGQY</sequence>
<reference evidence="4" key="1">
    <citation type="submission" date="2020-04" db="EMBL/GenBank/DDBJ databases">
        <authorList>
            <person name="Kittiwongwattana C."/>
        </authorList>
    </citation>
    <scope>NUCLEOTIDE SEQUENCE [LARGE SCALE GENOMIC DNA]</scope>
    <source>
        <strain evidence="3">1303</strain>
        <strain evidence="4">1310</strain>
    </source>
</reference>
<proteinExistence type="predicted"/>
<evidence type="ECO:0000313" key="5">
    <source>
        <dbReference type="Proteomes" id="UP000503144"/>
    </source>
</evidence>
<dbReference type="Proteomes" id="UP000502421">
    <property type="component" value="Chromosome"/>
</dbReference>
<evidence type="ECO:0000313" key="3">
    <source>
        <dbReference type="EMBL" id="QJB41745.1"/>
    </source>
</evidence>
<dbReference type="AlphaFoldDB" id="A0AAE6ZPG0"/>
<evidence type="ECO:0000313" key="4">
    <source>
        <dbReference type="Proteomes" id="UP000502421"/>
    </source>
</evidence>
<dbReference type="Gene3D" id="3.40.50.720">
    <property type="entry name" value="NAD(P)-binding Rossmann-like Domain"/>
    <property type="match status" value="1"/>
</dbReference>
<dbReference type="InterPro" id="IPR036291">
    <property type="entry name" value="NAD(P)-bd_dom_sf"/>
</dbReference>
<keyword evidence="5" id="KW-1185">Reference proteome</keyword>
<organism evidence="2 4">
    <name type="scientific">Chitinophaga oryzae</name>
    <dbReference type="NCBI Taxonomy" id="2725414"/>
    <lineage>
        <taxon>Bacteria</taxon>
        <taxon>Pseudomonadati</taxon>
        <taxon>Bacteroidota</taxon>
        <taxon>Chitinophagia</taxon>
        <taxon>Chitinophagales</taxon>
        <taxon>Chitinophagaceae</taxon>
        <taxon>Chitinophaga</taxon>
    </lineage>
</organism>
<dbReference type="KEGG" id="coy:HF329_29470"/>
<dbReference type="EMBL" id="CP051205">
    <property type="protein sequence ID" value="QJB35210.1"/>
    <property type="molecule type" value="Genomic_DNA"/>
</dbReference>
<evidence type="ECO:0000259" key="1">
    <source>
        <dbReference type="Pfam" id="PF13380"/>
    </source>
</evidence>
<reference evidence="2" key="2">
    <citation type="submission" date="2020-09" db="EMBL/GenBank/DDBJ databases">
        <authorList>
            <person name="Kittiwongwattana C."/>
        </authorList>
    </citation>
    <scope>NUCLEOTIDE SEQUENCE</scope>
    <source>
        <strain evidence="2">1310</strain>
    </source>
</reference>
<accession>A0AAE6ZPG0</accession>
<dbReference type="EMBL" id="CP051204">
    <property type="protein sequence ID" value="QJB41745.1"/>
    <property type="molecule type" value="Genomic_DNA"/>
</dbReference>
<feature type="domain" description="CoA-binding" evidence="1">
    <location>
        <begin position="10"/>
        <end position="119"/>
    </location>
</feature>
<gene>
    <name evidence="3" type="ORF">HF324_29445</name>
    <name evidence="2" type="ORF">HF329_29470</name>
</gene>